<proteinExistence type="predicted"/>
<protein>
    <recommendedName>
        <fullName evidence="3">Transposase</fullName>
    </recommendedName>
</protein>
<sequence>MNRTPQDRLVKELRLADISDIEAANDLLSAFMQRFNERFAVPPTNDGDLHRPVPNTARRLEDILCHQEKRHIGAQLTFHYDRKQVILEKTEVAKGLAGEYVDVFDFADRPLEVRWNGHILPYHICSKDQRVSHIAIAENKRLGHALALVKAQQAVRFEAKVKTNSDKGGYPRD</sequence>
<keyword evidence="2" id="KW-1185">Reference proteome</keyword>
<evidence type="ECO:0008006" key="3">
    <source>
        <dbReference type="Google" id="ProtNLM"/>
    </source>
</evidence>
<name>A0A9X0U862_9BACT</name>
<dbReference type="AlphaFoldDB" id="A0A9X0U862"/>
<evidence type="ECO:0000313" key="2">
    <source>
        <dbReference type="Proteomes" id="UP000535182"/>
    </source>
</evidence>
<comment type="caution">
    <text evidence="1">The sequence shown here is derived from an EMBL/GenBank/DDBJ whole genome shotgun (WGS) entry which is preliminary data.</text>
</comment>
<dbReference type="RefSeq" id="WP_183981519.1">
    <property type="nucleotide sequence ID" value="NZ_JACHEB010000017.1"/>
</dbReference>
<gene>
    <name evidence="1" type="ORF">HDF14_005366</name>
</gene>
<evidence type="ECO:0000313" key="1">
    <source>
        <dbReference type="EMBL" id="MBB5331717.1"/>
    </source>
</evidence>
<organism evidence="1 2">
    <name type="scientific">Tunturiibacter gelidiferens</name>
    <dbReference type="NCBI Taxonomy" id="3069689"/>
    <lineage>
        <taxon>Bacteria</taxon>
        <taxon>Pseudomonadati</taxon>
        <taxon>Acidobacteriota</taxon>
        <taxon>Terriglobia</taxon>
        <taxon>Terriglobales</taxon>
        <taxon>Acidobacteriaceae</taxon>
        <taxon>Tunturiibacter</taxon>
    </lineage>
</organism>
<dbReference type="EMBL" id="JACHEB010000017">
    <property type="protein sequence ID" value="MBB5331717.1"/>
    <property type="molecule type" value="Genomic_DNA"/>
</dbReference>
<accession>A0A9X0U862</accession>
<dbReference type="Proteomes" id="UP000535182">
    <property type="component" value="Unassembled WGS sequence"/>
</dbReference>
<reference evidence="1 2" key="1">
    <citation type="submission" date="2020-08" db="EMBL/GenBank/DDBJ databases">
        <title>Genomic Encyclopedia of Type Strains, Phase IV (KMG-V): Genome sequencing to study the core and pangenomes of soil and plant-associated prokaryotes.</title>
        <authorList>
            <person name="Whitman W."/>
        </authorList>
    </citation>
    <scope>NUCLEOTIDE SEQUENCE [LARGE SCALE GENOMIC DNA]</scope>
    <source>
        <strain evidence="1 2">X5P2</strain>
    </source>
</reference>